<comment type="caution">
    <text evidence="1">The sequence shown here is derived from an EMBL/GenBank/DDBJ whole genome shotgun (WGS) entry which is preliminary data.</text>
</comment>
<reference evidence="1" key="1">
    <citation type="submission" date="2021-09" db="EMBL/GenBank/DDBJ databases">
        <authorList>
            <consortium name="AG Swart"/>
            <person name="Singh M."/>
            <person name="Singh A."/>
            <person name="Seah K."/>
            <person name="Emmerich C."/>
        </authorList>
    </citation>
    <scope>NUCLEOTIDE SEQUENCE</scope>
    <source>
        <strain evidence="1">ATCC30299</strain>
    </source>
</reference>
<dbReference type="EMBL" id="CAJZBQ010000024">
    <property type="protein sequence ID" value="CAG9319856.1"/>
    <property type="molecule type" value="Genomic_DNA"/>
</dbReference>
<name>A0AAU9J3I1_9CILI</name>
<dbReference type="AlphaFoldDB" id="A0AAU9J3I1"/>
<sequence length="183" mass="20967">MEFRFGSLSGDLNSEVLTEASPSIIEARKNLIEKIFYMSRLNSKCSEATDICIMKMNREKAVLLKLKHLYIEGKIAHLQELLKTLDNTSELKKEAEHEILNSISLFNFINHRLLEDDIVKILGVHQNSGLLLEIEDILEKEGFSKANTNVLSMIENAMQTHFKAKNRRRYKRGSELTSILCAD</sequence>
<organism evidence="1 2">
    <name type="scientific">Blepharisma stoltei</name>
    <dbReference type="NCBI Taxonomy" id="1481888"/>
    <lineage>
        <taxon>Eukaryota</taxon>
        <taxon>Sar</taxon>
        <taxon>Alveolata</taxon>
        <taxon>Ciliophora</taxon>
        <taxon>Postciliodesmatophora</taxon>
        <taxon>Heterotrichea</taxon>
        <taxon>Heterotrichida</taxon>
        <taxon>Blepharismidae</taxon>
        <taxon>Blepharisma</taxon>
    </lineage>
</organism>
<dbReference type="Proteomes" id="UP001162131">
    <property type="component" value="Unassembled WGS sequence"/>
</dbReference>
<evidence type="ECO:0000313" key="2">
    <source>
        <dbReference type="Proteomes" id="UP001162131"/>
    </source>
</evidence>
<accession>A0AAU9J3I1</accession>
<protein>
    <submittedName>
        <fullName evidence="1">Uncharacterized protein</fullName>
    </submittedName>
</protein>
<proteinExistence type="predicted"/>
<keyword evidence="2" id="KW-1185">Reference proteome</keyword>
<gene>
    <name evidence="1" type="ORF">BSTOLATCC_MIC25101</name>
</gene>
<evidence type="ECO:0000313" key="1">
    <source>
        <dbReference type="EMBL" id="CAG9319856.1"/>
    </source>
</evidence>